<dbReference type="Proteomes" id="UP000537326">
    <property type="component" value="Unassembled WGS sequence"/>
</dbReference>
<dbReference type="InterPro" id="IPR032820">
    <property type="entry name" value="ATPase_put"/>
</dbReference>
<dbReference type="AlphaFoldDB" id="A0A7Y9YEM9"/>
<accession>A0A7Y9YEM9</accession>
<protein>
    <submittedName>
        <fullName evidence="2">F0F1-type ATP synthase assembly protein I</fullName>
    </submittedName>
</protein>
<evidence type="ECO:0000313" key="2">
    <source>
        <dbReference type="EMBL" id="NYI09617.1"/>
    </source>
</evidence>
<dbReference type="EMBL" id="JACBZI010000001">
    <property type="protein sequence ID" value="NYI09617.1"/>
    <property type="molecule type" value="Genomic_DNA"/>
</dbReference>
<sequence length="73" mass="7842">MHGDPWMAFGYLVAGVLLYGAVGYGLDRWLGTQFLVVVGILLGAALGTFQTWARFKAPPAPPDTKPDQPPAKQ</sequence>
<organism evidence="2 3">
    <name type="scientific">Nocardioides marinus</name>
    <dbReference type="NCBI Taxonomy" id="374514"/>
    <lineage>
        <taxon>Bacteria</taxon>
        <taxon>Bacillati</taxon>
        <taxon>Actinomycetota</taxon>
        <taxon>Actinomycetes</taxon>
        <taxon>Propionibacteriales</taxon>
        <taxon>Nocardioidaceae</taxon>
        <taxon>Nocardioides</taxon>
    </lineage>
</organism>
<reference evidence="2 3" key="1">
    <citation type="submission" date="2020-07" db="EMBL/GenBank/DDBJ databases">
        <title>Sequencing the genomes of 1000 actinobacteria strains.</title>
        <authorList>
            <person name="Klenk H.-P."/>
        </authorList>
    </citation>
    <scope>NUCLEOTIDE SEQUENCE [LARGE SCALE GENOMIC DNA]</scope>
    <source>
        <strain evidence="2 3">DSM 18248</strain>
    </source>
</reference>
<evidence type="ECO:0000313" key="3">
    <source>
        <dbReference type="Proteomes" id="UP000537326"/>
    </source>
</evidence>
<feature type="transmembrane region" description="Helical" evidence="1">
    <location>
        <begin position="6"/>
        <end position="26"/>
    </location>
</feature>
<proteinExistence type="predicted"/>
<keyword evidence="1" id="KW-0812">Transmembrane</keyword>
<comment type="caution">
    <text evidence="2">The sequence shown here is derived from an EMBL/GenBank/DDBJ whole genome shotgun (WGS) entry which is preliminary data.</text>
</comment>
<dbReference type="Pfam" id="PF09527">
    <property type="entry name" value="ATPase_gene1"/>
    <property type="match status" value="1"/>
</dbReference>
<keyword evidence="1" id="KW-0472">Membrane</keyword>
<dbReference type="RefSeq" id="WP_343045537.1">
    <property type="nucleotide sequence ID" value="NZ_BAAAPP010000012.1"/>
</dbReference>
<evidence type="ECO:0000256" key="1">
    <source>
        <dbReference type="SAM" id="Phobius"/>
    </source>
</evidence>
<keyword evidence="3" id="KW-1185">Reference proteome</keyword>
<gene>
    <name evidence="2" type="ORF">BKA05_001132</name>
</gene>
<name>A0A7Y9YEM9_9ACTN</name>
<feature type="transmembrane region" description="Helical" evidence="1">
    <location>
        <begin position="33"/>
        <end position="53"/>
    </location>
</feature>
<keyword evidence="1" id="KW-1133">Transmembrane helix</keyword>